<evidence type="ECO:0000313" key="1">
    <source>
        <dbReference type="EMBL" id="PWW06278.1"/>
    </source>
</evidence>
<proteinExistence type="predicted"/>
<dbReference type="Proteomes" id="UP000246635">
    <property type="component" value="Unassembled WGS sequence"/>
</dbReference>
<dbReference type="EMBL" id="QGTQ01000003">
    <property type="protein sequence ID" value="PWW06278.1"/>
    <property type="molecule type" value="Genomic_DNA"/>
</dbReference>
<protein>
    <submittedName>
        <fullName evidence="1">Uncharacterized protein</fullName>
    </submittedName>
</protein>
<evidence type="ECO:0000313" key="2">
    <source>
        <dbReference type="Proteomes" id="UP000246635"/>
    </source>
</evidence>
<dbReference type="AlphaFoldDB" id="A0A2V2YWT8"/>
<accession>A0A2V2YWT8</accession>
<reference evidence="1 2" key="1">
    <citation type="submission" date="2018-05" db="EMBL/GenBank/DDBJ databases">
        <title>Genomic Encyclopedia of Type Strains, Phase III (KMG-III): the genomes of soil and plant-associated and newly described type strains.</title>
        <authorList>
            <person name="Whitman W."/>
        </authorList>
    </citation>
    <scope>NUCLEOTIDE SEQUENCE [LARGE SCALE GENOMIC DNA]</scope>
    <source>
        <strain evidence="1 2">CECT 5696</strain>
    </source>
</reference>
<gene>
    <name evidence="1" type="ORF">DFQ01_103180</name>
</gene>
<name>A0A2V2YWT8_9BACL</name>
<sequence length="89" mass="10143">MGEENEYLWYRCGCRVVIGFCKSAVVLKVVEKSGLLRIWSTIGRQSGGQRSLLNIVEYRRSCLIHALKNMSVDLEHFYIGMPKALGNCF</sequence>
<comment type="caution">
    <text evidence="1">The sequence shown here is derived from an EMBL/GenBank/DDBJ whole genome shotgun (WGS) entry which is preliminary data.</text>
</comment>
<organism evidence="1 2">
    <name type="scientific">Paenibacillus cellulosilyticus</name>
    <dbReference type="NCBI Taxonomy" id="375489"/>
    <lineage>
        <taxon>Bacteria</taxon>
        <taxon>Bacillati</taxon>
        <taxon>Bacillota</taxon>
        <taxon>Bacilli</taxon>
        <taxon>Bacillales</taxon>
        <taxon>Paenibacillaceae</taxon>
        <taxon>Paenibacillus</taxon>
    </lineage>
</organism>
<keyword evidence="2" id="KW-1185">Reference proteome</keyword>